<dbReference type="InterPro" id="IPR041640">
    <property type="entry name" value="Tyrosinase_C"/>
</dbReference>
<evidence type="ECO:0000256" key="3">
    <source>
        <dbReference type="ARBA" id="ARBA00011906"/>
    </source>
</evidence>
<evidence type="ECO:0000313" key="15">
    <source>
        <dbReference type="Proteomes" id="UP000039046"/>
    </source>
</evidence>
<protein>
    <recommendedName>
        <fullName evidence="3">tyrosinase</fullName>
        <ecNumber evidence="3">1.14.18.1</ecNumber>
    </recommendedName>
</protein>
<organism evidence="14 15">
    <name type="scientific">[Torrubiella] hemipterigena</name>
    <dbReference type="NCBI Taxonomy" id="1531966"/>
    <lineage>
        <taxon>Eukaryota</taxon>
        <taxon>Fungi</taxon>
        <taxon>Dikarya</taxon>
        <taxon>Ascomycota</taxon>
        <taxon>Pezizomycotina</taxon>
        <taxon>Sordariomycetes</taxon>
        <taxon>Hypocreomycetidae</taxon>
        <taxon>Hypocreales</taxon>
        <taxon>Clavicipitaceae</taxon>
        <taxon>Clavicipitaceae incertae sedis</taxon>
        <taxon>'Torrubiella' clade</taxon>
    </lineage>
</organism>
<dbReference type="Proteomes" id="UP000039046">
    <property type="component" value="Unassembled WGS sequence"/>
</dbReference>
<evidence type="ECO:0000256" key="8">
    <source>
        <dbReference type="ARBA" id="ARBA00023101"/>
    </source>
</evidence>
<evidence type="ECO:0000256" key="6">
    <source>
        <dbReference type="ARBA" id="ARBA00023008"/>
    </source>
</evidence>
<feature type="chain" id="PRO_5001979294" description="tyrosinase" evidence="11">
    <location>
        <begin position="20"/>
        <end position="630"/>
    </location>
</feature>
<proteinExistence type="inferred from homology"/>
<comment type="catalytic activity">
    <reaction evidence="10">
        <text>L-tyrosine + O2 = L-dopaquinone + H2O</text>
        <dbReference type="Rhea" id="RHEA:18117"/>
        <dbReference type="ChEBI" id="CHEBI:15377"/>
        <dbReference type="ChEBI" id="CHEBI:15379"/>
        <dbReference type="ChEBI" id="CHEBI:57924"/>
        <dbReference type="ChEBI" id="CHEBI:58315"/>
        <dbReference type="EC" id="1.14.18.1"/>
    </reaction>
</comment>
<keyword evidence="4" id="KW-0479">Metal-binding</keyword>
<dbReference type="HOGENOM" id="CLU_013691_3_0_1"/>
<evidence type="ECO:0000256" key="10">
    <source>
        <dbReference type="ARBA" id="ARBA00048881"/>
    </source>
</evidence>
<dbReference type="Gene3D" id="2.60.310.20">
    <property type="match status" value="1"/>
</dbReference>
<dbReference type="EC" id="1.14.18.1" evidence="3"/>
<dbReference type="AlphaFoldDB" id="A0A0A1SZ60"/>
<reference evidence="14 15" key="1">
    <citation type="journal article" date="2015" name="Genome Announc.">
        <title>Draft Genome Sequence and Gene Annotation of the Entomopathogenic Fungus Verticillium hemipterigenum.</title>
        <authorList>
            <person name="Horn F."/>
            <person name="Habel A."/>
            <person name="Scharf D.H."/>
            <person name="Dworschak J."/>
            <person name="Brakhage A.A."/>
            <person name="Guthke R."/>
            <person name="Hertweck C."/>
            <person name="Linde J."/>
        </authorList>
    </citation>
    <scope>NUCLEOTIDE SEQUENCE [LARGE SCALE GENOMIC DNA]</scope>
</reference>
<evidence type="ECO:0000256" key="11">
    <source>
        <dbReference type="SAM" id="SignalP"/>
    </source>
</evidence>
<evidence type="ECO:0000256" key="4">
    <source>
        <dbReference type="ARBA" id="ARBA00022723"/>
    </source>
</evidence>
<dbReference type="Pfam" id="PF18132">
    <property type="entry name" value="Tyrosinase_C"/>
    <property type="match status" value="1"/>
</dbReference>
<name>A0A0A1SZ60_9HYPO</name>
<dbReference type="Gene3D" id="1.10.1280.10">
    <property type="entry name" value="Di-copper center containing domain from catechol oxidase"/>
    <property type="match status" value="1"/>
</dbReference>
<gene>
    <name evidence="14" type="ORF">VHEMI05910</name>
</gene>
<feature type="domain" description="Tyrosinase copper-binding" evidence="13">
    <location>
        <begin position="326"/>
        <end position="337"/>
    </location>
</feature>
<evidence type="ECO:0000256" key="9">
    <source>
        <dbReference type="ARBA" id="ARBA00048233"/>
    </source>
</evidence>
<evidence type="ECO:0000256" key="5">
    <source>
        <dbReference type="ARBA" id="ARBA00023002"/>
    </source>
</evidence>
<dbReference type="InterPro" id="IPR008922">
    <property type="entry name" value="Di-copper_centre_dom_sf"/>
</dbReference>
<accession>A0A0A1SZ60</accession>
<keyword evidence="7" id="KW-0503">Monooxygenase</keyword>
<dbReference type="PANTHER" id="PTHR11474:SF76">
    <property type="entry name" value="SHKT DOMAIN-CONTAINING PROTEIN"/>
    <property type="match status" value="1"/>
</dbReference>
<dbReference type="GO" id="GO:0004503">
    <property type="term" value="F:tyrosinase activity"/>
    <property type="evidence" value="ECO:0007669"/>
    <property type="project" value="UniProtKB-EC"/>
</dbReference>
<evidence type="ECO:0000259" key="12">
    <source>
        <dbReference type="PROSITE" id="PS00497"/>
    </source>
</evidence>
<dbReference type="PRINTS" id="PR00092">
    <property type="entry name" value="TYROSINASE"/>
</dbReference>
<sequence length="630" mass="70851">MKWTVLVTMVACFGHHSLAQTYDYGIDTSHFAKRQNSATRIVVGKLPLAADGSIPVRPDIRDLQKNKYAWDLYILSLSMFQYIGQDNPLSFYQIAGIHGVPFKTWNGVEPVEGASQSGYCTHSSVLFPMWHRPYLALYEQQLYKLANGIAGLFPDPTERAQYQQAAATFRIPYWDWSIMAPQGQTHLPEALWSPLISQYGPNGVQNIRNPLYSYVFHPLDVAELIWDPINKWNETKRYPDMGFSKTAPPSKNEQASSALLAKLPELQQRLFTLFSNYHDYNSFSNKAWAASQNLSTMESIESIHDVIHVVSGGKGHMTYVPLSSFDPLFFLHHAMTDRLISMWQVLNPTAWVAPMAAGETTYTVLKGTIETSTTPLTPFFASVDGTFWTSDTSRTTETFGYVYQDVGAHAKFNEESRQALVKKINAWYGGSSPMGLRAKARQSLTSRSLSRTRSRKALTSRYRPDIKLNAESPAVDAALTDGEYFEWIANVQVNVEALDGSFTVHFFLDEASGDGRSWFTDPNHIGSVPIFIMNRNTGSLAKVSGTLPLTTTLMKLVSVGQISSLSSLEVVPFLRERLRPVVLNRQERQIPLEQVEGLQIDISSSRVTIPINDTEFPAWGRSTHQLHLWR</sequence>
<dbReference type="OrthoDB" id="6132182at2759"/>
<feature type="signal peptide" evidence="11">
    <location>
        <begin position="1"/>
        <end position="19"/>
    </location>
</feature>
<dbReference type="PROSITE" id="PS00498">
    <property type="entry name" value="TYROSINASE_2"/>
    <property type="match status" value="1"/>
</dbReference>
<dbReference type="Pfam" id="PF00264">
    <property type="entry name" value="Tyrosinase"/>
    <property type="match status" value="1"/>
</dbReference>
<keyword evidence="5" id="KW-0560">Oxidoreductase</keyword>
<dbReference type="InterPro" id="IPR050316">
    <property type="entry name" value="Tyrosinase/Hemocyanin"/>
</dbReference>
<dbReference type="STRING" id="1531966.A0A0A1SZ60"/>
<evidence type="ECO:0000256" key="7">
    <source>
        <dbReference type="ARBA" id="ARBA00023033"/>
    </source>
</evidence>
<keyword evidence="15" id="KW-1185">Reference proteome</keyword>
<keyword evidence="6" id="KW-0186">Copper</keyword>
<keyword evidence="11" id="KW-0732">Signal</keyword>
<dbReference type="EMBL" id="CDHN01000003">
    <property type="protein sequence ID" value="CEJ90106.1"/>
    <property type="molecule type" value="Genomic_DNA"/>
</dbReference>
<dbReference type="PROSITE" id="PS00497">
    <property type="entry name" value="TYROSINASE_1"/>
    <property type="match status" value="1"/>
</dbReference>
<evidence type="ECO:0000256" key="2">
    <source>
        <dbReference type="ARBA" id="ARBA00009928"/>
    </source>
</evidence>
<comment type="cofactor">
    <cofactor evidence="1">
        <name>Cu(2+)</name>
        <dbReference type="ChEBI" id="CHEBI:29036"/>
    </cofactor>
</comment>
<feature type="domain" description="Tyrosinase copper-binding" evidence="12">
    <location>
        <begin position="122"/>
        <end position="139"/>
    </location>
</feature>
<dbReference type="PANTHER" id="PTHR11474">
    <property type="entry name" value="TYROSINASE FAMILY MEMBER"/>
    <property type="match status" value="1"/>
</dbReference>
<evidence type="ECO:0000256" key="1">
    <source>
        <dbReference type="ARBA" id="ARBA00001973"/>
    </source>
</evidence>
<comment type="catalytic activity">
    <reaction evidence="9">
        <text>2 L-dopa + O2 = 2 L-dopaquinone + 2 H2O</text>
        <dbReference type="Rhea" id="RHEA:34287"/>
        <dbReference type="ChEBI" id="CHEBI:15377"/>
        <dbReference type="ChEBI" id="CHEBI:15379"/>
        <dbReference type="ChEBI" id="CHEBI:57504"/>
        <dbReference type="ChEBI" id="CHEBI:57924"/>
        <dbReference type="EC" id="1.14.18.1"/>
    </reaction>
</comment>
<comment type="similarity">
    <text evidence="2">Belongs to the tyrosinase family.</text>
</comment>
<evidence type="ECO:0000259" key="13">
    <source>
        <dbReference type="PROSITE" id="PS00498"/>
    </source>
</evidence>
<keyword evidence="8" id="KW-0470">Melanin biosynthesis</keyword>
<dbReference type="GO" id="GO:0042438">
    <property type="term" value="P:melanin biosynthetic process"/>
    <property type="evidence" value="ECO:0007669"/>
    <property type="project" value="UniProtKB-KW"/>
</dbReference>
<evidence type="ECO:0000313" key="14">
    <source>
        <dbReference type="EMBL" id="CEJ90106.1"/>
    </source>
</evidence>
<dbReference type="GO" id="GO:0046872">
    <property type="term" value="F:metal ion binding"/>
    <property type="evidence" value="ECO:0007669"/>
    <property type="project" value="UniProtKB-KW"/>
</dbReference>
<dbReference type="SUPFAM" id="SSF48056">
    <property type="entry name" value="Di-copper centre-containing domain"/>
    <property type="match status" value="1"/>
</dbReference>
<dbReference type="InterPro" id="IPR002227">
    <property type="entry name" value="Tyrosinase_Cu-bd"/>
</dbReference>